<evidence type="ECO:0000313" key="4">
    <source>
        <dbReference type="Proteomes" id="UP001221519"/>
    </source>
</evidence>
<accession>A0AAX3MTP2</accession>
<dbReference type="Gene3D" id="3.20.20.140">
    <property type="entry name" value="Metal-dependent hydrolases"/>
    <property type="match status" value="1"/>
</dbReference>
<dbReference type="Proteomes" id="UP001221519">
    <property type="component" value="Chromosome"/>
</dbReference>
<dbReference type="SUPFAM" id="SSF51556">
    <property type="entry name" value="Metallo-dependent hydrolases"/>
    <property type="match status" value="1"/>
</dbReference>
<reference evidence="1 4" key="1">
    <citation type="submission" date="2023-02" db="EMBL/GenBank/DDBJ databases">
        <title>Pathogen: clinical or host-associated sample.</title>
        <authorList>
            <person name="Hergert J."/>
            <person name="Casey R."/>
            <person name="Wagner J."/>
            <person name="Young E.L."/>
            <person name="Oakeson K.F."/>
        </authorList>
    </citation>
    <scope>NUCLEOTIDE SEQUENCE</scope>
    <source>
        <strain evidence="2 4">2022CK-00829</strain>
        <strain evidence="1">2022CK-00830</strain>
    </source>
</reference>
<proteinExistence type="predicted"/>
<dbReference type="InterPro" id="IPR032466">
    <property type="entry name" value="Metal_Hydrolase"/>
</dbReference>
<dbReference type="EMBL" id="CP118108">
    <property type="protein sequence ID" value="WDI00705.1"/>
    <property type="molecule type" value="Genomic_DNA"/>
</dbReference>
<organism evidence="1 3">
    <name type="scientific">Paenibacillus urinalis</name>
    <dbReference type="NCBI Taxonomy" id="521520"/>
    <lineage>
        <taxon>Bacteria</taxon>
        <taxon>Bacillati</taxon>
        <taxon>Bacillota</taxon>
        <taxon>Bacilli</taxon>
        <taxon>Bacillales</taxon>
        <taxon>Paenibacillaceae</taxon>
        <taxon>Paenibacillus</taxon>
    </lineage>
</organism>
<sequence length="355" mass="39575">MLNQQLNVPGKIESVQPRVPDRSKWNESFYRRSMELPDELLIGAIDSHVHAGPVLNSNPGHFDPIQVAQEAASAGMRSIVYYDVFGWASGMAWIVNRHVPGIHTYGGYLMNSCHGGINPRSVKTALHLEEGCRFISFGSHCTRHSAERESTLIDGKLVPFKDAFPKFAQEELPVATSIPLEGPISEGLHEILSMIAERPEVYLNTGHVSVPEALRLLDLAEEYGIRKVLIAHPVRGQMTIEQQKAAAARGAFLEACLVDWLYPDVPRTHYYVEKEYMDMGAELGRFSNATAWMKTIREVGIDQFVLGTDYGIRAAPTPVQGMRTMISTMLDYQFSPDDIYQMVATNPAKLIGMQD</sequence>
<dbReference type="InterPro" id="IPR046249">
    <property type="entry name" value="DUF6282"/>
</dbReference>
<gene>
    <name evidence="1" type="ORF">PUW23_15770</name>
    <name evidence="2" type="ORF">PUW25_15595</name>
</gene>
<protein>
    <submittedName>
        <fullName evidence="1">DUF6282 family protein</fullName>
    </submittedName>
</protein>
<dbReference type="RefSeq" id="WP_047910534.1">
    <property type="nucleotide sequence ID" value="NZ_CP118101.1"/>
</dbReference>
<keyword evidence="4" id="KW-1185">Reference proteome</keyword>
<evidence type="ECO:0000313" key="1">
    <source>
        <dbReference type="EMBL" id="WDH80991.1"/>
    </source>
</evidence>
<dbReference type="Proteomes" id="UP001220962">
    <property type="component" value="Chromosome"/>
</dbReference>
<dbReference type="AlphaFoldDB" id="A0AAX3MTP2"/>
<dbReference type="Pfam" id="PF19799">
    <property type="entry name" value="DUF6282"/>
    <property type="match status" value="1"/>
</dbReference>
<name>A0AAX3MTP2_9BACL</name>
<evidence type="ECO:0000313" key="2">
    <source>
        <dbReference type="EMBL" id="WDI00705.1"/>
    </source>
</evidence>
<evidence type="ECO:0000313" key="3">
    <source>
        <dbReference type="Proteomes" id="UP001220962"/>
    </source>
</evidence>
<dbReference type="EMBL" id="CP118101">
    <property type="protein sequence ID" value="WDH80991.1"/>
    <property type="molecule type" value="Genomic_DNA"/>
</dbReference>